<evidence type="ECO:0000259" key="2">
    <source>
        <dbReference type="Pfam" id="PF06114"/>
    </source>
</evidence>
<dbReference type="GO" id="GO:0003824">
    <property type="term" value="F:catalytic activity"/>
    <property type="evidence" value="ECO:0007669"/>
    <property type="project" value="InterPro"/>
</dbReference>
<gene>
    <name evidence="3" type="ORF">J3495_03945</name>
</gene>
<dbReference type="PANTHER" id="PTHR43236:SF1">
    <property type="entry name" value="BLL7220 PROTEIN"/>
    <property type="match status" value="1"/>
</dbReference>
<dbReference type="InterPro" id="IPR010359">
    <property type="entry name" value="IrrE_HExxH"/>
</dbReference>
<reference evidence="3 4" key="1">
    <citation type="submission" date="2021-03" db="EMBL/GenBank/DDBJ databases">
        <title>Flavobacterium Flabelliformis Sp. Nov. And Flavobacterium Geliluteum Sp. Nov., Two Novel Multidrug Resistant Psychrophilic Species Isolated From Antarctica.</title>
        <authorList>
            <person name="Kralova S."/>
            <person name="Busse H.J."/>
            <person name="Bezdicek M."/>
            <person name="Nykrynova M."/>
            <person name="Kroupova E."/>
            <person name="Krsek D."/>
            <person name="Sedlacek I."/>
        </authorList>
    </citation>
    <scope>NUCLEOTIDE SEQUENCE [LARGE SCALE GENOMIC DNA]</scope>
    <source>
        <strain evidence="3 4">P7388</strain>
    </source>
</reference>
<dbReference type="InterPro" id="IPR036178">
    <property type="entry name" value="Formintransfe-cycloase-like_sf"/>
</dbReference>
<proteinExistence type="predicted"/>
<dbReference type="Pfam" id="PF04961">
    <property type="entry name" value="FTCD_C"/>
    <property type="match status" value="1"/>
</dbReference>
<dbReference type="Gene3D" id="1.10.10.2910">
    <property type="match status" value="1"/>
</dbReference>
<dbReference type="SUPFAM" id="SSF101262">
    <property type="entry name" value="Methenyltetrahydrofolate cyclohydrolase-like"/>
    <property type="match status" value="1"/>
</dbReference>
<dbReference type="EMBL" id="JAGFBV010000004">
    <property type="protein sequence ID" value="MBP4137232.1"/>
    <property type="molecule type" value="Genomic_DNA"/>
</dbReference>
<dbReference type="Proteomes" id="UP000675047">
    <property type="component" value="Unassembled WGS sequence"/>
</dbReference>
<feature type="domain" description="Cyclodeaminase/cyclohydrolase" evidence="1">
    <location>
        <begin position="9"/>
        <end position="186"/>
    </location>
</feature>
<dbReference type="AlphaFoldDB" id="A0A941AY18"/>
<dbReference type="Gene3D" id="1.20.120.680">
    <property type="entry name" value="Formiminotetrahydrofolate cyclodeaminase monomer, up-and-down helical bundle"/>
    <property type="match status" value="1"/>
</dbReference>
<sequence>MEIDFLERSVNDLMNRLGAGNAHPGSGSAAAFQGMVSAKMISTVLSLTANSKSPHLYAHCIKEILDYQEHIENKIYPALAELFQKDSDQFEITIATRKERDEATEDADVNYLRRRALEELKVCIIIPFDIAELSAELAEIACFVFDNCVKKARGDSQVALSGALSALAGCISIIRLNVLSFNSDEYNYTKAVVDEVNNVEKLYQELSTVADLKIKILHDEFQAKIPLFEGVTVLLAKYRGIKNCNIEQCTRDLQNLIWNNRSLIWKKNTPQNALEILKPEAILKQVLGYDCFFSEQYGVPTGDDGIIEVAGVIDQPNKLVAISTVYPKEVQNFTAAHELAHAILHQHPILHRDNPFDRPRQKADGDPTEYEADKFAAYFLMPKKIVEEAFFRIFDTLSFKIDDNTAFKFGGKTARNLYDECRNKRELAKKLAALELYNGKFFISLSKTFGVSATAMAIRIEELGLVDY</sequence>
<dbReference type="PANTHER" id="PTHR43236">
    <property type="entry name" value="ANTITOXIN HIGA1"/>
    <property type="match status" value="1"/>
</dbReference>
<evidence type="ECO:0000313" key="4">
    <source>
        <dbReference type="Proteomes" id="UP000675047"/>
    </source>
</evidence>
<dbReference type="Pfam" id="PF06114">
    <property type="entry name" value="Peptidase_M78"/>
    <property type="match status" value="1"/>
</dbReference>
<name>A0A941AY18_9FLAO</name>
<evidence type="ECO:0000313" key="3">
    <source>
        <dbReference type="EMBL" id="MBP4137232.1"/>
    </source>
</evidence>
<protein>
    <submittedName>
        <fullName evidence="3">Cyclodeaminase/cyclohydrolase family protein</fullName>
    </submittedName>
</protein>
<dbReference type="RefSeq" id="WP_210665272.1">
    <property type="nucleotide sequence ID" value="NZ_JAGFBV010000004.1"/>
</dbReference>
<dbReference type="InterPro" id="IPR052345">
    <property type="entry name" value="Rad_response_metalloprotease"/>
</dbReference>
<evidence type="ECO:0000259" key="1">
    <source>
        <dbReference type="Pfam" id="PF04961"/>
    </source>
</evidence>
<dbReference type="InterPro" id="IPR007044">
    <property type="entry name" value="Cyclodeamin/CycHdrlase"/>
</dbReference>
<accession>A0A941AY18</accession>
<comment type="caution">
    <text evidence="3">The sequence shown here is derived from an EMBL/GenBank/DDBJ whole genome shotgun (WGS) entry which is preliminary data.</text>
</comment>
<keyword evidence="4" id="KW-1185">Reference proteome</keyword>
<feature type="domain" description="IrrE N-terminal-like" evidence="2">
    <location>
        <begin position="314"/>
        <end position="395"/>
    </location>
</feature>
<organism evidence="3 4">
    <name type="scientific">Flavobacterium geliluteum</name>
    <dbReference type="NCBI Taxonomy" id="2816120"/>
    <lineage>
        <taxon>Bacteria</taxon>
        <taxon>Pseudomonadati</taxon>
        <taxon>Bacteroidota</taxon>
        <taxon>Flavobacteriia</taxon>
        <taxon>Flavobacteriales</taxon>
        <taxon>Flavobacteriaceae</taxon>
        <taxon>Flavobacterium</taxon>
    </lineage>
</organism>